<evidence type="ECO:0000256" key="1">
    <source>
        <dbReference type="SAM" id="SignalP"/>
    </source>
</evidence>
<dbReference type="EMBL" id="SGXE01000007">
    <property type="protein sequence ID" value="RZS90563.1"/>
    <property type="molecule type" value="Genomic_DNA"/>
</dbReference>
<dbReference type="OrthoDB" id="1453603at2"/>
<comment type="caution">
    <text evidence="2">The sequence shown here is derived from an EMBL/GenBank/DDBJ whole genome shotgun (WGS) entry which is preliminary data.</text>
</comment>
<evidence type="ECO:0000313" key="3">
    <source>
        <dbReference type="Proteomes" id="UP000292262"/>
    </source>
</evidence>
<reference evidence="2 3" key="1">
    <citation type="submission" date="2019-02" db="EMBL/GenBank/DDBJ databases">
        <title>Genomic Encyclopedia of Type Strains, Phase IV (KMG-IV): sequencing the most valuable type-strain genomes for metagenomic binning, comparative biology and taxonomic classification.</title>
        <authorList>
            <person name="Goeker M."/>
        </authorList>
    </citation>
    <scope>NUCLEOTIDE SEQUENCE [LARGE SCALE GENOMIC DNA]</scope>
    <source>
        <strain evidence="2 3">DSM 17196</strain>
    </source>
</reference>
<sequence length="179" mass="21012">MKKLTLLVSLLFAQLTVSQTAVDNDTLEIWTVFSTGNFVRQHAERIVAQKWPFSIKGVAGDVVSDELMDTVTLHNQRIWKYLDLNGYVDSKNQFEMDMGQEVQRIQKAVDIADAHPKVKKLLDKWRKSGRQPYTELKKLSLVSYEFFLYSFDLNHLEEEQKLELQYRVNYDTEEIIFTE</sequence>
<name>A0A4Q7NTQ0_9FLAO</name>
<dbReference type="AlphaFoldDB" id="A0A4Q7NTQ0"/>
<keyword evidence="1" id="KW-0732">Signal</keyword>
<dbReference type="Proteomes" id="UP000292262">
    <property type="component" value="Unassembled WGS sequence"/>
</dbReference>
<proteinExistence type="predicted"/>
<accession>A0A4Q7NTQ0</accession>
<feature type="chain" id="PRO_5020999831" evidence="1">
    <location>
        <begin position="22"/>
        <end position="179"/>
    </location>
</feature>
<feature type="signal peptide" evidence="1">
    <location>
        <begin position="1"/>
        <end position="21"/>
    </location>
</feature>
<organism evidence="2 3">
    <name type="scientific">Aquimarina brevivitae</name>
    <dbReference type="NCBI Taxonomy" id="323412"/>
    <lineage>
        <taxon>Bacteria</taxon>
        <taxon>Pseudomonadati</taxon>
        <taxon>Bacteroidota</taxon>
        <taxon>Flavobacteriia</taxon>
        <taxon>Flavobacteriales</taxon>
        <taxon>Flavobacteriaceae</taxon>
        <taxon>Aquimarina</taxon>
    </lineage>
</organism>
<evidence type="ECO:0000313" key="2">
    <source>
        <dbReference type="EMBL" id="RZS90563.1"/>
    </source>
</evidence>
<dbReference type="RefSeq" id="WP_130287860.1">
    <property type="nucleotide sequence ID" value="NZ_SGXE01000007.1"/>
</dbReference>
<protein>
    <submittedName>
        <fullName evidence="2">Uncharacterized protein</fullName>
    </submittedName>
</protein>
<gene>
    <name evidence="2" type="ORF">EV197_3357</name>
</gene>
<keyword evidence="3" id="KW-1185">Reference proteome</keyword>